<organism evidence="7 8">
    <name type="scientific">Pararobbsia alpina</name>
    <dbReference type="NCBI Taxonomy" id="621374"/>
    <lineage>
        <taxon>Bacteria</taxon>
        <taxon>Pseudomonadati</taxon>
        <taxon>Pseudomonadota</taxon>
        <taxon>Betaproteobacteria</taxon>
        <taxon>Burkholderiales</taxon>
        <taxon>Burkholderiaceae</taxon>
        <taxon>Pararobbsia</taxon>
    </lineage>
</organism>
<feature type="transmembrane region" description="Helical" evidence="6">
    <location>
        <begin position="146"/>
        <end position="171"/>
    </location>
</feature>
<evidence type="ECO:0000313" key="7">
    <source>
        <dbReference type="EMBL" id="CAB3790342.1"/>
    </source>
</evidence>
<protein>
    <submittedName>
        <fullName evidence="7">Threonine efflux protein</fullName>
    </submittedName>
</protein>
<feature type="transmembrane region" description="Helical" evidence="6">
    <location>
        <begin position="6"/>
        <end position="28"/>
    </location>
</feature>
<evidence type="ECO:0000313" key="8">
    <source>
        <dbReference type="Proteomes" id="UP000494115"/>
    </source>
</evidence>
<gene>
    <name evidence="7" type="primary">rhtC_2</name>
    <name evidence="7" type="ORF">LMG28138_02968</name>
</gene>
<dbReference type="EMBL" id="CADIKM010000012">
    <property type="protein sequence ID" value="CAB3790342.1"/>
    <property type="molecule type" value="Genomic_DNA"/>
</dbReference>
<dbReference type="RefSeq" id="WP_175105511.1">
    <property type="nucleotide sequence ID" value="NZ_CADIKM010000012.1"/>
</dbReference>
<evidence type="ECO:0000256" key="1">
    <source>
        <dbReference type="ARBA" id="ARBA00004651"/>
    </source>
</evidence>
<feature type="transmembrane region" description="Helical" evidence="6">
    <location>
        <begin position="40"/>
        <end position="63"/>
    </location>
</feature>
<dbReference type="PIRSF" id="PIRSF006324">
    <property type="entry name" value="LeuE"/>
    <property type="match status" value="1"/>
</dbReference>
<dbReference type="PANTHER" id="PTHR30086">
    <property type="entry name" value="ARGININE EXPORTER PROTEIN ARGO"/>
    <property type="match status" value="1"/>
</dbReference>
<reference evidence="7 8" key="1">
    <citation type="submission" date="2020-04" db="EMBL/GenBank/DDBJ databases">
        <authorList>
            <person name="De Canck E."/>
        </authorList>
    </citation>
    <scope>NUCLEOTIDE SEQUENCE [LARGE SCALE GENOMIC DNA]</scope>
    <source>
        <strain evidence="7 8">LMG 28138</strain>
    </source>
</reference>
<name>A0A6S7B7X6_9BURK</name>
<keyword evidence="5 6" id="KW-0472">Membrane</keyword>
<keyword evidence="3 6" id="KW-0812">Transmembrane</keyword>
<dbReference type="Pfam" id="PF01810">
    <property type="entry name" value="LysE"/>
    <property type="match status" value="1"/>
</dbReference>
<dbReference type="PANTHER" id="PTHR30086:SF19">
    <property type="entry name" value="THREONINE EFFLUX PROTEIN"/>
    <property type="match status" value="1"/>
</dbReference>
<dbReference type="Proteomes" id="UP000494115">
    <property type="component" value="Unassembled WGS sequence"/>
</dbReference>
<proteinExistence type="predicted"/>
<dbReference type="GO" id="GO:0015171">
    <property type="term" value="F:amino acid transmembrane transporter activity"/>
    <property type="evidence" value="ECO:0007669"/>
    <property type="project" value="TreeGrafter"/>
</dbReference>
<keyword evidence="4 6" id="KW-1133">Transmembrane helix</keyword>
<evidence type="ECO:0000256" key="6">
    <source>
        <dbReference type="SAM" id="Phobius"/>
    </source>
</evidence>
<evidence type="ECO:0000256" key="5">
    <source>
        <dbReference type="ARBA" id="ARBA00023136"/>
    </source>
</evidence>
<keyword evidence="8" id="KW-1185">Reference proteome</keyword>
<sequence length="206" mass="21312">MTYLPQLAAVAGVMFLACVSPGPDLVAVTSHGLAGRRSGLGAAAGISSSHLVWATLAVFGLGIVVSEMAWLYGAIRLIGAAYLLYLGGKILLGLRKDGGASPVSRAPARSLAHSYRKGLLVGLTNPKAAAFFGSLFVTLLPAHAPTWVHCTTVLIVGGVSACWFCAIAVLFSTGRVQQGYARLRRPIEALMGVALVSLGAKLALDR</sequence>
<evidence type="ECO:0000256" key="4">
    <source>
        <dbReference type="ARBA" id="ARBA00022989"/>
    </source>
</evidence>
<dbReference type="GO" id="GO:0005886">
    <property type="term" value="C:plasma membrane"/>
    <property type="evidence" value="ECO:0007669"/>
    <property type="project" value="UniProtKB-SubCell"/>
</dbReference>
<feature type="transmembrane region" description="Helical" evidence="6">
    <location>
        <begin position="119"/>
        <end position="140"/>
    </location>
</feature>
<dbReference type="AlphaFoldDB" id="A0A6S7B7X6"/>
<accession>A0A6S7B7X6</accession>
<dbReference type="InterPro" id="IPR001123">
    <property type="entry name" value="LeuE-type"/>
</dbReference>
<evidence type="ECO:0000256" key="2">
    <source>
        <dbReference type="ARBA" id="ARBA00022475"/>
    </source>
</evidence>
<comment type="subcellular location">
    <subcellularLocation>
        <location evidence="1">Cell membrane</location>
        <topology evidence="1">Multi-pass membrane protein</topology>
    </subcellularLocation>
</comment>
<evidence type="ECO:0000256" key="3">
    <source>
        <dbReference type="ARBA" id="ARBA00022692"/>
    </source>
</evidence>
<keyword evidence="2" id="KW-1003">Cell membrane</keyword>